<dbReference type="SUPFAM" id="SSF55781">
    <property type="entry name" value="GAF domain-like"/>
    <property type="match status" value="1"/>
</dbReference>
<dbReference type="Gene3D" id="3.30.450.40">
    <property type="match status" value="1"/>
</dbReference>
<dbReference type="STRING" id="113562.SAMN04489716_4820"/>
<gene>
    <name evidence="4" type="ORF">SAMN04489716_4820</name>
</gene>
<dbReference type="InterPro" id="IPR036388">
    <property type="entry name" value="WH-like_DNA-bd_sf"/>
</dbReference>
<dbReference type="AlphaFoldDB" id="A0A1H2BS86"/>
<dbReference type="Pfam" id="PF13185">
    <property type="entry name" value="GAF_2"/>
    <property type="match status" value="1"/>
</dbReference>
<name>A0A1H2BS86_9ACTN</name>
<evidence type="ECO:0000256" key="2">
    <source>
        <dbReference type="ARBA" id="ARBA00023163"/>
    </source>
</evidence>
<evidence type="ECO:0000259" key="3">
    <source>
        <dbReference type="PROSITE" id="PS50921"/>
    </source>
</evidence>
<dbReference type="RefSeq" id="WP_231953481.1">
    <property type="nucleotide sequence ID" value="NZ_BOMJ01000008.1"/>
</dbReference>
<keyword evidence="1" id="KW-0805">Transcription regulation</keyword>
<dbReference type="InterPro" id="IPR005561">
    <property type="entry name" value="ANTAR"/>
</dbReference>
<dbReference type="Pfam" id="PF03861">
    <property type="entry name" value="ANTAR"/>
    <property type="match status" value="1"/>
</dbReference>
<reference evidence="4 5" key="1">
    <citation type="submission" date="2016-10" db="EMBL/GenBank/DDBJ databases">
        <authorList>
            <person name="de Groot N.N."/>
        </authorList>
    </citation>
    <scope>NUCLEOTIDE SEQUENCE [LARGE SCALE GENOMIC DNA]</scope>
    <source>
        <strain evidence="4 5">DSM 43941</strain>
    </source>
</reference>
<dbReference type="Proteomes" id="UP000198688">
    <property type="component" value="Chromosome I"/>
</dbReference>
<dbReference type="SMART" id="SM01012">
    <property type="entry name" value="ANTAR"/>
    <property type="match status" value="1"/>
</dbReference>
<sequence>MLTTARGPVVAVLGGDATGRAAAIRRLVADGPAASAGAVTFLTHLCRVAARELPATGVGISLMAEKGVRGLCVASDDLGERLEELQFVLGEGPCIDAYATRRPVLCGDLAGQDPNRWPVYTPMVREAGIHAVFAFPLQIGAARLGTMDVLRDRAGPLRAGEIETALLIADISVDVLLAGQEDDSGDGSGLVGDVGNRAQLFQAQGMVMVQLGVPLHEALTRMRAYAYANDRRLADVARDVVDRALRFDSDTP</sequence>
<dbReference type="Gene3D" id="1.10.10.10">
    <property type="entry name" value="Winged helix-like DNA-binding domain superfamily/Winged helix DNA-binding domain"/>
    <property type="match status" value="1"/>
</dbReference>
<proteinExistence type="predicted"/>
<evidence type="ECO:0000256" key="1">
    <source>
        <dbReference type="ARBA" id="ARBA00023015"/>
    </source>
</evidence>
<feature type="domain" description="ANTAR" evidence="3">
    <location>
        <begin position="180"/>
        <end position="241"/>
    </location>
</feature>
<accession>A0A1H2BS86</accession>
<dbReference type="PROSITE" id="PS50921">
    <property type="entry name" value="ANTAR"/>
    <property type="match status" value="1"/>
</dbReference>
<dbReference type="EMBL" id="LT629758">
    <property type="protein sequence ID" value="SDT60646.1"/>
    <property type="molecule type" value="Genomic_DNA"/>
</dbReference>
<evidence type="ECO:0000313" key="4">
    <source>
        <dbReference type="EMBL" id="SDT60646.1"/>
    </source>
</evidence>
<dbReference type="InterPro" id="IPR029016">
    <property type="entry name" value="GAF-like_dom_sf"/>
</dbReference>
<dbReference type="GO" id="GO:0003723">
    <property type="term" value="F:RNA binding"/>
    <property type="evidence" value="ECO:0007669"/>
    <property type="project" value="InterPro"/>
</dbReference>
<keyword evidence="2" id="KW-0804">Transcription</keyword>
<protein>
    <submittedName>
        <fullName evidence="4">ANTAR domain-containing protein</fullName>
    </submittedName>
</protein>
<organism evidence="4 5">
    <name type="scientific">Actinoplanes derwentensis</name>
    <dbReference type="NCBI Taxonomy" id="113562"/>
    <lineage>
        <taxon>Bacteria</taxon>
        <taxon>Bacillati</taxon>
        <taxon>Actinomycetota</taxon>
        <taxon>Actinomycetes</taxon>
        <taxon>Micromonosporales</taxon>
        <taxon>Micromonosporaceae</taxon>
        <taxon>Actinoplanes</taxon>
    </lineage>
</organism>
<dbReference type="InterPro" id="IPR003018">
    <property type="entry name" value="GAF"/>
</dbReference>
<evidence type="ECO:0000313" key="5">
    <source>
        <dbReference type="Proteomes" id="UP000198688"/>
    </source>
</evidence>
<keyword evidence="5" id="KW-1185">Reference proteome</keyword>